<dbReference type="SMART" id="SM00160">
    <property type="entry name" value="RanBD"/>
    <property type="match status" value="1"/>
</dbReference>
<dbReference type="Pfam" id="PF08911">
    <property type="entry name" value="NUP50"/>
    <property type="match status" value="1"/>
</dbReference>
<keyword evidence="6" id="KW-0007">Acetylation</keyword>
<dbReference type="PANTHER" id="PTHR23138:SF142">
    <property type="entry name" value="RAN-BINDING PROTEIN 3B-RELATED"/>
    <property type="match status" value="1"/>
</dbReference>
<organism evidence="12 13">
    <name type="scientific">Klebsormidium nitens</name>
    <name type="common">Green alga</name>
    <name type="synonym">Ulothrix nitens</name>
    <dbReference type="NCBI Taxonomy" id="105231"/>
    <lineage>
        <taxon>Eukaryota</taxon>
        <taxon>Viridiplantae</taxon>
        <taxon>Streptophyta</taxon>
        <taxon>Klebsormidiophyceae</taxon>
        <taxon>Klebsormidiales</taxon>
        <taxon>Klebsormidiaceae</taxon>
        <taxon>Klebsormidium</taxon>
    </lineage>
</organism>
<evidence type="ECO:0000313" key="13">
    <source>
        <dbReference type="Proteomes" id="UP000054558"/>
    </source>
</evidence>
<keyword evidence="4" id="KW-0509">mRNA transport</keyword>
<dbReference type="OrthoDB" id="185618at2759"/>
<dbReference type="InterPro" id="IPR011993">
    <property type="entry name" value="PH-like_dom_sf"/>
</dbReference>
<feature type="compositionally biased region" description="Basic and acidic residues" evidence="10">
    <location>
        <begin position="125"/>
        <end position="134"/>
    </location>
</feature>
<dbReference type="InterPro" id="IPR045255">
    <property type="entry name" value="RanBP1-like"/>
</dbReference>
<dbReference type="Proteomes" id="UP000054558">
    <property type="component" value="Unassembled WGS sequence"/>
</dbReference>
<evidence type="ECO:0000256" key="5">
    <source>
        <dbReference type="ARBA" id="ARBA00022927"/>
    </source>
</evidence>
<dbReference type="EMBL" id="DF237507">
    <property type="protein sequence ID" value="GAQ89751.1"/>
    <property type="molecule type" value="Genomic_DNA"/>
</dbReference>
<protein>
    <submittedName>
        <fullName evidence="12">Nucleoporin 50 kDabarA</fullName>
    </submittedName>
</protein>
<keyword evidence="7" id="KW-0811">Translocation</keyword>
<dbReference type="GO" id="GO:0015031">
    <property type="term" value="P:protein transport"/>
    <property type="evidence" value="ECO:0007669"/>
    <property type="project" value="UniProtKB-KW"/>
</dbReference>
<dbReference type="PROSITE" id="PS50196">
    <property type="entry name" value="RANBD1"/>
    <property type="match status" value="1"/>
</dbReference>
<comment type="subcellular location">
    <subcellularLocation>
        <location evidence="1">Nucleus</location>
        <location evidence="1">Nuclear pore complex</location>
    </subcellularLocation>
</comment>
<keyword evidence="3" id="KW-0677">Repeat</keyword>
<feature type="region of interest" description="Disordered" evidence="10">
    <location>
        <begin position="394"/>
        <end position="453"/>
    </location>
</feature>
<dbReference type="AlphaFoldDB" id="A0A0U9HPH4"/>
<reference evidence="12 13" key="1">
    <citation type="journal article" date="2014" name="Nat. Commun.">
        <title>Klebsormidium flaccidum genome reveals primary factors for plant terrestrial adaptation.</title>
        <authorList>
            <person name="Hori K."/>
            <person name="Maruyama F."/>
            <person name="Fujisawa T."/>
            <person name="Togashi T."/>
            <person name="Yamamoto N."/>
            <person name="Seo M."/>
            <person name="Sato S."/>
            <person name="Yamada T."/>
            <person name="Mori H."/>
            <person name="Tajima N."/>
            <person name="Moriyama T."/>
            <person name="Ikeuchi M."/>
            <person name="Watanabe M."/>
            <person name="Wada H."/>
            <person name="Kobayashi K."/>
            <person name="Saito M."/>
            <person name="Masuda T."/>
            <person name="Sasaki-Sekimoto Y."/>
            <person name="Mashiguchi K."/>
            <person name="Awai K."/>
            <person name="Shimojima M."/>
            <person name="Masuda S."/>
            <person name="Iwai M."/>
            <person name="Nobusawa T."/>
            <person name="Narise T."/>
            <person name="Kondo S."/>
            <person name="Saito H."/>
            <person name="Sato R."/>
            <person name="Murakawa M."/>
            <person name="Ihara Y."/>
            <person name="Oshima-Yamada Y."/>
            <person name="Ohtaka K."/>
            <person name="Satoh M."/>
            <person name="Sonobe K."/>
            <person name="Ishii M."/>
            <person name="Ohtani R."/>
            <person name="Kanamori-Sato M."/>
            <person name="Honoki R."/>
            <person name="Miyazaki D."/>
            <person name="Mochizuki H."/>
            <person name="Umetsu J."/>
            <person name="Higashi K."/>
            <person name="Shibata D."/>
            <person name="Kamiya Y."/>
            <person name="Sato N."/>
            <person name="Nakamura Y."/>
            <person name="Tabata S."/>
            <person name="Ida S."/>
            <person name="Kurokawa K."/>
            <person name="Ohta H."/>
        </authorList>
    </citation>
    <scope>NUCLEOTIDE SEQUENCE [LARGE SCALE GENOMIC DNA]</scope>
    <source>
        <strain evidence="12 13">NIES-2285</strain>
    </source>
</reference>
<feature type="region of interest" description="Disordered" evidence="10">
    <location>
        <begin position="236"/>
        <end position="267"/>
    </location>
</feature>
<dbReference type="InterPro" id="IPR000156">
    <property type="entry name" value="Ran_bind_dom"/>
</dbReference>
<keyword evidence="8" id="KW-0906">Nuclear pore complex</keyword>
<dbReference type="SUPFAM" id="SSF50729">
    <property type="entry name" value="PH domain-like"/>
    <property type="match status" value="1"/>
</dbReference>
<feature type="domain" description="RanBD1" evidence="11">
    <location>
        <begin position="264"/>
        <end position="396"/>
    </location>
</feature>
<feature type="compositionally biased region" description="Acidic residues" evidence="10">
    <location>
        <begin position="22"/>
        <end position="32"/>
    </location>
</feature>
<dbReference type="OMA" id="ECSADEN"/>
<keyword evidence="9" id="KW-0539">Nucleus</keyword>
<dbReference type="PANTHER" id="PTHR23138">
    <property type="entry name" value="RAN BINDING PROTEIN"/>
    <property type="match status" value="1"/>
</dbReference>
<evidence type="ECO:0000259" key="11">
    <source>
        <dbReference type="PROSITE" id="PS50196"/>
    </source>
</evidence>
<feature type="compositionally biased region" description="Basic and acidic residues" evidence="10">
    <location>
        <begin position="1"/>
        <end position="21"/>
    </location>
</feature>
<dbReference type="Gene3D" id="2.30.29.30">
    <property type="entry name" value="Pleckstrin-homology domain (PH domain)/Phosphotyrosine-binding domain (PTB)"/>
    <property type="match status" value="1"/>
</dbReference>
<keyword evidence="5" id="KW-0653">Protein transport</keyword>
<evidence type="ECO:0000256" key="2">
    <source>
        <dbReference type="ARBA" id="ARBA00022448"/>
    </source>
</evidence>
<evidence type="ECO:0000313" key="12">
    <source>
        <dbReference type="EMBL" id="GAQ89751.1"/>
    </source>
</evidence>
<evidence type="ECO:0000256" key="8">
    <source>
        <dbReference type="ARBA" id="ARBA00023132"/>
    </source>
</evidence>
<evidence type="ECO:0000256" key="7">
    <source>
        <dbReference type="ARBA" id="ARBA00023010"/>
    </source>
</evidence>
<proteinExistence type="predicted"/>
<sequence>MADEPSRKKRTSERQLTKDDFSRDDDEQEEAEPQGTFAKASDDVMQKRKVVKARRPGASVVPAPAAVNPFAAVSLLSAGAGAGGTPPTPAPPAPEPEAPKTDKGESPAVAVAVEAAAGEEEEGEEVNKGDRKEPVGGASTSGQAPPEEAKKPPTTPGFGGFGKFAGSNAFGTGFGAGTGGGFGSAAGSTPSPFSFNFGTGAAGTSASFGSTPAFGAGASSFPSLSSVFGGTNGAPVQLFGGPGSSAASNDGEADEEGGGSSLPQPAPVVQLTEVKVETGEEKETAAFAADATLYEFAGGWKERGKGEVRVNVPADGAQRARLVMRARGNLRLLLNAHIYPGLKLSRMDGRGVSFAVVNHAGEAGGGMGTWAVRMKDAGTAAEFAARVEELKGRVTEGGEKKEGKEEGEQVQKEEEGGTTQEEKTEGAEKEGPAEETGEGEKETAKEATGDEAV</sequence>
<keyword evidence="13" id="KW-1185">Reference proteome</keyword>
<feature type="region of interest" description="Disordered" evidence="10">
    <location>
        <begin position="1"/>
        <end position="162"/>
    </location>
</feature>
<evidence type="ECO:0000256" key="3">
    <source>
        <dbReference type="ARBA" id="ARBA00022737"/>
    </source>
</evidence>
<evidence type="ECO:0000256" key="10">
    <source>
        <dbReference type="SAM" id="MobiDB-lite"/>
    </source>
</evidence>
<evidence type="ECO:0000256" key="9">
    <source>
        <dbReference type="ARBA" id="ARBA00023242"/>
    </source>
</evidence>
<dbReference type="Pfam" id="PF00638">
    <property type="entry name" value="Ran_BP1"/>
    <property type="match status" value="1"/>
</dbReference>
<evidence type="ECO:0000256" key="1">
    <source>
        <dbReference type="ARBA" id="ARBA00004567"/>
    </source>
</evidence>
<gene>
    <name evidence="12" type="ORF">KFL_005580030</name>
</gene>
<dbReference type="GO" id="GO:0005643">
    <property type="term" value="C:nuclear pore"/>
    <property type="evidence" value="ECO:0007669"/>
    <property type="project" value="UniProtKB-SubCell"/>
</dbReference>
<feature type="compositionally biased region" description="Low complexity" evidence="10">
    <location>
        <begin position="56"/>
        <end position="73"/>
    </location>
</feature>
<dbReference type="STRING" id="105231.A0A0U9HPH4"/>
<dbReference type="InterPro" id="IPR015007">
    <property type="entry name" value="NUP2/50/61"/>
</dbReference>
<dbReference type="GO" id="GO:0051028">
    <property type="term" value="P:mRNA transport"/>
    <property type="evidence" value="ECO:0007669"/>
    <property type="project" value="UniProtKB-KW"/>
</dbReference>
<keyword evidence="2" id="KW-0813">Transport</keyword>
<accession>A0A0U9HPH4</accession>
<name>A0A0U9HPH4_KLENI</name>
<evidence type="ECO:0000256" key="4">
    <source>
        <dbReference type="ARBA" id="ARBA00022816"/>
    </source>
</evidence>
<feature type="compositionally biased region" description="Pro residues" evidence="10">
    <location>
        <begin position="86"/>
        <end position="96"/>
    </location>
</feature>
<evidence type="ECO:0000256" key="6">
    <source>
        <dbReference type="ARBA" id="ARBA00022990"/>
    </source>
</evidence>